<dbReference type="InterPro" id="IPR006091">
    <property type="entry name" value="Acyl-CoA_Oxase/DH_mid-dom"/>
</dbReference>
<dbReference type="InterPro" id="IPR009075">
    <property type="entry name" value="AcylCo_DH/oxidase_C"/>
</dbReference>
<protein>
    <submittedName>
        <fullName evidence="9">Acyl-CoA dehydrogenase, middle domain</fullName>
    </submittedName>
</protein>
<evidence type="ECO:0000256" key="4">
    <source>
        <dbReference type="ARBA" id="ARBA00022827"/>
    </source>
</evidence>
<keyword evidence="5" id="KW-0560">Oxidoreductase</keyword>
<comment type="similarity">
    <text evidence="2 5">Belongs to the acyl-CoA dehydrogenase family.</text>
</comment>
<feature type="domain" description="Acyl-CoA oxidase/dehydrogenase middle" evidence="7">
    <location>
        <begin position="155"/>
        <end position="253"/>
    </location>
</feature>
<comment type="cofactor">
    <cofactor evidence="1 5">
        <name>FAD</name>
        <dbReference type="ChEBI" id="CHEBI:57692"/>
    </cofactor>
</comment>
<dbReference type="GO" id="GO:0003995">
    <property type="term" value="F:acyl-CoA dehydrogenase activity"/>
    <property type="evidence" value="ECO:0007669"/>
    <property type="project" value="InterPro"/>
</dbReference>
<organism evidence="9 10">
    <name type="scientific">Thermoflexus hugenholtzii JAD2</name>
    <dbReference type="NCBI Taxonomy" id="877466"/>
    <lineage>
        <taxon>Bacteria</taxon>
        <taxon>Bacillati</taxon>
        <taxon>Chloroflexota</taxon>
        <taxon>Thermoflexia</taxon>
        <taxon>Thermoflexales</taxon>
        <taxon>Thermoflexaceae</taxon>
        <taxon>Thermoflexus</taxon>
    </lineage>
</organism>
<dbReference type="Pfam" id="PF02770">
    <property type="entry name" value="Acyl-CoA_dh_M"/>
    <property type="match status" value="1"/>
</dbReference>
<proteinExistence type="inferred from homology"/>
<evidence type="ECO:0000256" key="3">
    <source>
        <dbReference type="ARBA" id="ARBA00022630"/>
    </source>
</evidence>
<reference evidence="10" key="1">
    <citation type="submission" date="2017-06" db="EMBL/GenBank/DDBJ databases">
        <authorList>
            <person name="Varghese N."/>
            <person name="Submissions S."/>
        </authorList>
    </citation>
    <scope>NUCLEOTIDE SEQUENCE [LARGE SCALE GENOMIC DNA]</scope>
    <source>
        <strain evidence="10">JAD2</strain>
    </source>
</reference>
<gene>
    <name evidence="9" type="ORF">SAMN02746019_00018790</name>
</gene>
<evidence type="ECO:0000256" key="2">
    <source>
        <dbReference type="ARBA" id="ARBA00009347"/>
    </source>
</evidence>
<keyword evidence="10" id="KW-1185">Reference proteome</keyword>
<dbReference type="PANTHER" id="PTHR42707:SF2">
    <property type="entry name" value="ACD11 DEHYDROGENASE"/>
    <property type="match status" value="1"/>
</dbReference>
<dbReference type="InterPro" id="IPR041504">
    <property type="entry name" value="AidB_N"/>
</dbReference>
<dbReference type="InParanoid" id="A0A212RRI2"/>
<dbReference type="Proteomes" id="UP000197025">
    <property type="component" value="Unassembled WGS sequence"/>
</dbReference>
<dbReference type="InterPro" id="IPR036250">
    <property type="entry name" value="AcylCo_DH-like_C"/>
</dbReference>
<dbReference type="RefSeq" id="WP_200808233.1">
    <property type="nucleotide sequence ID" value="NZ_FYEK01000075.1"/>
</dbReference>
<dbReference type="InterPro" id="IPR052904">
    <property type="entry name" value="Acyl-CoA_dehydrogenase-like"/>
</dbReference>
<dbReference type="InterPro" id="IPR009100">
    <property type="entry name" value="AcylCoA_DH/oxidase_NM_dom_sf"/>
</dbReference>
<dbReference type="PANTHER" id="PTHR42707">
    <property type="entry name" value="ACYL-COA DEHYDROGENASE"/>
    <property type="match status" value="1"/>
</dbReference>
<evidence type="ECO:0000313" key="10">
    <source>
        <dbReference type="Proteomes" id="UP000197025"/>
    </source>
</evidence>
<evidence type="ECO:0000259" key="7">
    <source>
        <dbReference type="Pfam" id="PF02770"/>
    </source>
</evidence>
<dbReference type="Gene3D" id="6.10.250.600">
    <property type="match status" value="1"/>
</dbReference>
<dbReference type="Pfam" id="PF00441">
    <property type="entry name" value="Acyl-CoA_dh_1"/>
    <property type="match status" value="1"/>
</dbReference>
<dbReference type="EMBL" id="FYEK01000075">
    <property type="protein sequence ID" value="SNB75223.1"/>
    <property type="molecule type" value="Genomic_DNA"/>
</dbReference>
<accession>A0A212RRI2</accession>
<evidence type="ECO:0000313" key="9">
    <source>
        <dbReference type="EMBL" id="SNB75223.1"/>
    </source>
</evidence>
<name>A0A212RRI2_9CHLR</name>
<evidence type="ECO:0000259" key="8">
    <source>
        <dbReference type="Pfam" id="PF18158"/>
    </source>
</evidence>
<dbReference type="SUPFAM" id="SSF56645">
    <property type="entry name" value="Acyl-CoA dehydrogenase NM domain-like"/>
    <property type="match status" value="1"/>
</dbReference>
<sequence length="505" mass="56672">MAEMELMEALPSPTRFLQAMGVPLPIRAELEELEAWWEAEGKDISTMIDRMGTPWLRAYDRFGHRIDEILYPPDYRRMLLQGYRAGAVWRAFEGEGLAATFLIGYVTAFYDAGLYCPYTVSLATALALRKYGDPALQARFLPPLLRRDGEVWQGATWMTEAGGGSDLGATVETVARPEGEHWRLTGEKYFASNAGAELAVVAARPEGAPRTVRGLALFLLPRYREDGTLNYLIRRLKDKIGTRSVPTGEVELRESEAYLLGRPETGIYEILEVLNVSRVANSVGSVALMQRTVAEALAFAARRIAFGRPVLQHPLMRRQFAERIRELQAAFALTWATVRMLEEVWPERPPYPERYHLFRLLTHLAKYWTAEQAVQTAKWAMEVHGGMGVLGEYPVERWLREAMILPIWEGTPHRQILDGLEAMARKGAHRALFAWLARWADPHALEEIAGRVEAHLQLPPEEQEARAEPLFRDLARFTAEALARSLPSGISSASVLDAPSGPAAS</sequence>
<dbReference type="Pfam" id="PF18158">
    <property type="entry name" value="AidB_N"/>
    <property type="match status" value="1"/>
</dbReference>
<dbReference type="SUPFAM" id="SSF47203">
    <property type="entry name" value="Acyl-CoA dehydrogenase C-terminal domain-like"/>
    <property type="match status" value="1"/>
</dbReference>
<feature type="domain" description="Adaptive response protein AidB N-terminal" evidence="8">
    <location>
        <begin position="53"/>
        <end position="147"/>
    </location>
</feature>
<evidence type="ECO:0000259" key="6">
    <source>
        <dbReference type="Pfam" id="PF00441"/>
    </source>
</evidence>
<dbReference type="InterPro" id="IPR006089">
    <property type="entry name" value="Acyl-CoA_DH_CS"/>
</dbReference>
<evidence type="ECO:0000256" key="1">
    <source>
        <dbReference type="ARBA" id="ARBA00001974"/>
    </source>
</evidence>
<feature type="domain" description="Acyl-CoA dehydrogenase/oxidase C-terminal" evidence="6">
    <location>
        <begin position="265"/>
        <end position="417"/>
    </location>
</feature>
<dbReference type="Gene3D" id="1.20.140.10">
    <property type="entry name" value="Butyryl-CoA Dehydrogenase, subunit A, domain 3"/>
    <property type="match status" value="1"/>
</dbReference>
<evidence type="ECO:0000256" key="5">
    <source>
        <dbReference type="RuleBase" id="RU362125"/>
    </source>
</evidence>
<dbReference type="PROSITE" id="PS00073">
    <property type="entry name" value="ACYL_COA_DH_2"/>
    <property type="match status" value="1"/>
</dbReference>
<dbReference type="Gene3D" id="2.40.110.20">
    <property type="match status" value="1"/>
</dbReference>
<keyword evidence="4 5" id="KW-0274">FAD</keyword>
<keyword evidence="3 5" id="KW-0285">Flavoprotein</keyword>
<dbReference type="AlphaFoldDB" id="A0A212RRI2"/>